<dbReference type="PROSITE" id="PS51975">
    <property type="entry name" value="RNASE_H_2"/>
    <property type="match status" value="1"/>
</dbReference>
<comment type="function">
    <text evidence="10">Endonuclease that specifically degrades the RNA of RNA-DNA hybrids.</text>
</comment>
<dbReference type="GO" id="GO:0004523">
    <property type="term" value="F:RNA-DNA hybrid ribonuclease activity"/>
    <property type="evidence" value="ECO:0007669"/>
    <property type="project" value="UniProtKB-EC"/>
</dbReference>
<evidence type="ECO:0000256" key="7">
    <source>
        <dbReference type="ARBA" id="ARBA00022759"/>
    </source>
</evidence>
<comment type="caution">
    <text evidence="12">The sequence shown here is derived from an EMBL/GenBank/DDBJ whole genome shotgun (WGS) entry which is preliminary data.</text>
</comment>
<evidence type="ECO:0000256" key="3">
    <source>
        <dbReference type="ARBA" id="ARBA00001946"/>
    </source>
</evidence>
<keyword evidence="8 10" id="KW-0378">Hydrolase</keyword>
<comment type="catalytic activity">
    <reaction evidence="1 10">
        <text>Endonucleolytic cleavage to 5'-phosphomonoester.</text>
        <dbReference type="EC" id="3.1.26.4"/>
    </reaction>
</comment>
<evidence type="ECO:0000259" key="11">
    <source>
        <dbReference type="PROSITE" id="PS51975"/>
    </source>
</evidence>
<sequence length="193" mass="21187">MVYIDTVGIADSYTRMLERVFGGKGITFIVEKKADAKYAPCSAASVVAKESRDSILANWKWTEGPNYEPKNSTEFGSGYPSDPKCKAWLDSNCNIDAPFGFPDIVRFSWAPTKNALKCDGGKSGSIVQWEADDDVDDESGGKQSSMDCFVVSKKLENKGRKCGNMVELTKKKPRLDIFNVLGLAKVTKFVDSA</sequence>
<evidence type="ECO:0000256" key="1">
    <source>
        <dbReference type="ARBA" id="ARBA00000077"/>
    </source>
</evidence>
<feature type="domain" description="RNase H type-2" evidence="11">
    <location>
        <begin position="1"/>
        <end position="121"/>
    </location>
</feature>
<keyword evidence="6" id="KW-0479">Metal-binding</keyword>
<dbReference type="Proteomes" id="UP001530377">
    <property type="component" value="Unassembled WGS sequence"/>
</dbReference>
<protein>
    <recommendedName>
        <fullName evidence="10">Ribonuclease</fullName>
        <ecNumber evidence="10">3.1.26.4</ecNumber>
    </recommendedName>
</protein>
<comment type="cofactor">
    <cofactor evidence="3">
        <name>Mg(2+)</name>
        <dbReference type="ChEBI" id="CHEBI:18420"/>
    </cofactor>
</comment>
<dbReference type="EMBL" id="JALLPB020000008">
    <property type="protein sequence ID" value="KAL3827096.1"/>
    <property type="molecule type" value="Genomic_DNA"/>
</dbReference>
<evidence type="ECO:0000256" key="10">
    <source>
        <dbReference type="RuleBase" id="RU003515"/>
    </source>
</evidence>
<gene>
    <name evidence="12" type="ORF">ACHAXA_002331</name>
</gene>
<reference evidence="12 13" key="1">
    <citation type="submission" date="2024-10" db="EMBL/GenBank/DDBJ databases">
        <title>Updated reference genomes for cyclostephanoid diatoms.</title>
        <authorList>
            <person name="Roberts W.R."/>
            <person name="Alverson A.J."/>
        </authorList>
    </citation>
    <scope>NUCLEOTIDE SEQUENCE [LARGE SCALE GENOMIC DNA]</scope>
    <source>
        <strain evidence="12 13">AJA228-03</strain>
    </source>
</reference>
<evidence type="ECO:0000256" key="5">
    <source>
        <dbReference type="ARBA" id="ARBA00022722"/>
    </source>
</evidence>
<evidence type="ECO:0000313" key="12">
    <source>
        <dbReference type="EMBL" id="KAL3827096.1"/>
    </source>
</evidence>
<evidence type="ECO:0000256" key="4">
    <source>
        <dbReference type="ARBA" id="ARBA00007058"/>
    </source>
</evidence>
<dbReference type="SUPFAM" id="SSF53098">
    <property type="entry name" value="Ribonuclease H-like"/>
    <property type="match status" value="1"/>
</dbReference>
<evidence type="ECO:0000256" key="6">
    <source>
        <dbReference type="ARBA" id="ARBA00022723"/>
    </source>
</evidence>
<dbReference type="PANTHER" id="PTHR10954">
    <property type="entry name" value="RIBONUCLEASE H2 SUBUNIT A"/>
    <property type="match status" value="1"/>
</dbReference>
<name>A0ABD3SRW9_9STRA</name>
<keyword evidence="7 10" id="KW-0255">Endonuclease</keyword>
<comment type="similarity">
    <text evidence="4">Belongs to the RNase HII family. Eukaryotic subfamily.</text>
</comment>
<dbReference type="InterPro" id="IPR012337">
    <property type="entry name" value="RNaseH-like_sf"/>
</dbReference>
<dbReference type="GO" id="GO:0046872">
    <property type="term" value="F:metal ion binding"/>
    <property type="evidence" value="ECO:0007669"/>
    <property type="project" value="UniProtKB-KW"/>
</dbReference>
<comment type="cofactor">
    <cofactor evidence="2">
        <name>Mn(2+)</name>
        <dbReference type="ChEBI" id="CHEBI:29035"/>
    </cofactor>
</comment>
<organism evidence="12 13">
    <name type="scientific">Cyclostephanos tholiformis</name>
    <dbReference type="NCBI Taxonomy" id="382380"/>
    <lineage>
        <taxon>Eukaryota</taxon>
        <taxon>Sar</taxon>
        <taxon>Stramenopiles</taxon>
        <taxon>Ochrophyta</taxon>
        <taxon>Bacillariophyta</taxon>
        <taxon>Coscinodiscophyceae</taxon>
        <taxon>Thalassiosirophycidae</taxon>
        <taxon>Stephanodiscales</taxon>
        <taxon>Stephanodiscaceae</taxon>
        <taxon>Cyclostephanos</taxon>
    </lineage>
</organism>
<keyword evidence="5 10" id="KW-0540">Nuclease</keyword>
<dbReference type="FunFam" id="1.10.10.460:FF:000001">
    <property type="entry name" value="Ribonuclease"/>
    <property type="match status" value="1"/>
</dbReference>
<accession>A0ABD3SRW9</accession>
<evidence type="ECO:0000256" key="8">
    <source>
        <dbReference type="ARBA" id="ARBA00022801"/>
    </source>
</evidence>
<comment type="caution">
    <text evidence="9">Lacks conserved residue(s) required for the propagation of feature annotation.</text>
</comment>
<dbReference type="InterPro" id="IPR023160">
    <property type="entry name" value="RNase_HII_hlx-loop-hlx_cap_dom"/>
</dbReference>
<dbReference type="Pfam" id="PF01351">
    <property type="entry name" value="RNase_HII"/>
    <property type="match status" value="1"/>
</dbReference>
<dbReference type="InterPro" id="IPR001352">
    <property type="entry name" value="RNase_HII/HIII"/>
</dbReference>
<dbReference type="AlphaFoldDB" id="A0ABD3SRW9"/>
<dbReference type="GO" id="GO:0003723">
    <property type="term" value="F:RNA binding"/>
    <property type="evidence" value="ECO:0007669"/>
    <property type="project" value="UniProtKB-UniRule"/>
</dbReference>
<dbReference type="InterPro" id="IPR036397">
    <property type="entry name" value="RNaseH_sf"/>
</dbReference>
<evidence type="ECO:0000256" key="2">
    <source>
        <dbReference type="ARBA" id="ARBA00001936"/>
    </source>
</evidence>
<evidence type="ECO:0000256" key="9">
    <source>
        <dbReference type="PROSITE-ProRule" id="PRU01319"/>
    </source>
</evidence>
<dbReference type="EC" id="3.1.26.4" evidence="10"/>
<dbReference type="PANTHER" id="PTHR10954:SF7">
    <property type="entry name" value="RIBONUCLEASE H2 SUBUNIT A"/>
    <property type="match status" value="1"/>
</dbReference>
<dbReference type="Gene3D" id="1.10.10.460">
    <property type="entry name" value="Ribonuclease hii. Domain 2"/>
    <property type="match status" value="1"/>
</dbReference>
<keyword evidence="13" id="KW-1185">Reference proteome</keyword>
<proteinExistence type="inferred from homology"/>
<evidence type="ECO:0000313" key="13">
    <source>
        <dbReference type="Proteomes" id="UP001530377"/>
    </source>
</evidence>
<dbReference type="InterPro" id="IPR024567">
    <property type="entry name" value="RNase_HII/HIII_dom"/>
</dbReference>
<dbReference type="Gene3D" id="3.30.420.10">
    <property type="entry name" value="Ribonuclease H-like superfamily/Ribonuclease H"/>
    <property type="match status" value="1"/>
</dbReference>